<dbReference type="InterPro" id="IPR001128">
    <property type="entry name" value="Cyt_P450"/>
</dbReference>
<name>A0ABS1LQR7_9MICO</name>
<reference evidence="3 4" key="1">
    <citation type="journal article" date="2021" name="Arch. Microbiol.">
        <title>Myceligenerans indicum sp. nov., an actinobacterium isolated from mangrove sediment of Sundarbans, India.</title>
        <authorList>
            <person name="Asha K."/>
            <person name="Bhadury P."/>
        </authorList>
    </citation>
    <scope>NUCLEOTIDE SEQUENCE [LARGE SCALE GENOMIC DNA]</scope>
    <source>
        <strain evidence="3 4">I2</strain>
    </source>
</reference>
<dbReference type="Proteomes" id="UP000675409">
    <property type="component" value="Unassembled WGS sequence"/>
</dbReference>
<dbReference type="SUPFAM" id="SSF48264">
    <property type="entry name" value="Cytochrome P450"/>
    <property type="match status" value="1"/>
</dbReference>
<dbReference type="PANTHER" id="PTHR46696:SF1">
    <property type="entry name" value="CYTOCHROME P450 YJIB-RELATED"/>
    <property type="match status" value="1"/>
</dbReference>
<dbReference type="InterPro" id="IPR036396">
    <property type="entry name" value="Cyt_P450_sf"/>
</dbReference>
<dbReference type="PROSITE" id="PS00086">
    <property type="entry name" value="CYTOCHROME_P450"/>
    <property type="match status" value="1"/>
</dbReference>
<dbReference type="PRINTS" id="PR00385">
    <property type="entry name" value="P450"/>
</dbReference>
<evidence type="ECO:0000313" key="3">
    <source>
        <dbReference type="EMBL" id="MBL0888540.1"/>
    </source>
</evidence>
<dbReference type="InterPro" id="IPR017972">
    <property type="entry name" value="Cyt_P450_CS"/>
</dbReference>
<dbReference type="EMBL" id="JABBYC010000061">
    <property type="protein sequence ID" value="MBL0888540.1"/>
    <property type="molecule type" value="Genomic_DNA"/>
</dbReference>
<dbReference type="RefSeq" id="WP_201850747.1">
    <property type="nucleotide sequence ID" value="NZ_JABBYC010000061.1"/>
</dbReference>
<gene>
    <name evidence="3" type="ORF">HGK34_20040</name>
</gene>
<keyword evidence="2" id="KW-0349">Heme</keyword>
<organism evidence="3 4">
    <name type="scientific">Myceligenerans indicum</name>
    <dbReference type="NCBI Taxonomy" id="2593663"/>
    <lineage>
        <taxon>Bacteria</taxon>
        <taxon>Bacillati</taxon>
        <taxon>Actinomycetota</taxon>
        <taxon>Actinomycetes</taxon>
        <taxon>Micrococcales</taxon>
        <taxon>Promicromonosporaceae</taxon>
        <taxon>Myceligenerans</taxon>
    </lineage>
</organism>
<keyword evidence="2" id="KW-0408">Iron</keyword>
<comment type="caution">
    <text evidence="3">The sequence shown here is derived from an EMBL/GenBank/DDBJ whole genome shotgun (WGS) entry which is preliminary data.</text>
</comment>
<keyword evidence="2" id="KW-0479">Metal-binding</keyword>
<dbReference type="InterPro" id="IPR002397">
    <property type="entry name" value="Cyt_P450_B"/>
</dbReference>
<accession>A0ABS1LQR7</accession>
<protein>
    <submittedName>
        <fullName evidence="3">Cytochrome P450</fullName>
    </submittedName>
</protein>
<sequence>MNSYVLDPAGTDIQGEIRALREHGPITPVELPGGVSAWAVTDAALLKRLVTERNVSKDASRHWGALAAGEVPDGWPLSPWVLSENMFTAYGTDHRRLRRLVAPTFTARRTTAMRPRIEEITSATLDRVAEAGAAGPVDLRETFAFPIPIEVISELIGVPEHLGPGLRRCADLIFDTTITPDEMRANIMDMHRILGELIAHRREHPGDDITSALIAARDDEADAAPTGSGALTEEELLYTVRLFINAGHETTVNLLDQTIFSLLTHPQILDRVLAGEISWEAVIEESLRHEAPAASIPLRYAVTDLEAGGVTIKQGEAILAMFAAAGRDPQVHDDPDTFDPARAHTEHLAFGHGVHHCVGAPLARLEAAVALPALFERFPGMKPAEPPETFGSVRGFVANGHARLPVHLA</sequence>
<keyword evidence="4" id="KW-1185">Reference proteome</keyword>
<evidence type="ECO:0000256" key="1">
    <source>
        <dbReference type="ARBA" id="ARBA00010617"/>
    </source>
</evidence>
<dbReference type="Pfam" id="PF00067">
    <property type="entry name" value="p450"/>
    <property type="match status" value="2"/>
</dbReference>
<keyword evidence="2" id="KW-0503">Monooxygenase</keyword>
<proteinExistence type="inferred from homology"/>
<comment type="similarity">
    <text evidence="1 2">Belongs to the cytochrome P450 family.</text>
</comment>
<keyword evidence="2" id="KW-0560">Oxidoreductase</keyword>
<evidence type="ECO:0000313" key="4">
    <source>
        <dbReference type="Proteomes" id="UP000675409"/>
    </source>
</evidence>
<dbReference type="PANTHER" id="PTHR46696">
    <property type="entry name" value="P450, PUTATIVE (EUROFUNG)-RELATED"/>
    <property type="match status" value="1"/>
</dbReference>
<dbReference type="PRINTS" id="PR00359">
    <property type="entry name" value="BP450"/>
</dbReference>
<dbReference type="Gene3D" id="1.10.630.10">
    <property type="entry name" value="Cytochrome P450"/>
    <property type="match status" value="1"/>
</dbReference>
<evidence type="ECO:0000256" key="2">
    <source>
        <dbReference type="RuleBase" id="RU000461"/>
    </source>
</evidence>
<dbReference type="CDD" id="cd11029">
    <property type="entry name" value="CYP107-like"/>
    <property type="match status" value="1"/>
</dbReference>